<evidence type="ECO:0000313" key="6">
    <source>
        <dbReference type="EMBL" id="KAK8232325.1"/>
    </source>
</evidence>
<organism evidence="6 7">
    <name type="scientific">Phyllosticta capitalensis</name>
    <dbReference type="NCBI Taxonomy" id="121624"/>
    <lineage>
        <taxon>Eukaryota</taxon>
        <taxon>Fungi</taxon>
        <taxon>Dikarya</taxon>
        <taxon>Ascomycota</taxon>
        <taxon>Pezizomycotina</taxon>
        <taxon>Dothideomycetes</taxon>
        <taxon>Dothideomycetes incertae sedis</taxon>
        <taxon>Botryosphaeriales</taxon>
        <taxon>Phyllostictaceae</taxon>
        <taxon>Phyllosticta</taxon>
    </lineage>
</organism>
<dbReference type="Proteomes" id="UP001492380">
    <property type="component" value="Unassembled WGS sequence"/>
</dbReference>
<comment type="function">
    <text evidence="4">Produces N-formyl-kynurenine through the oxidation of tryptophan.</text>
</comment>
<dbReference type="EMBL" id="JBBWRZ010000007">
    <property type="protein sequence ID" value="KAK8232325.1"/>
    <property type="molecule type" value="Genomic_DNA"/>
</dbReference>
<dbReference type="InterPro" id="IPR037217">
    <property type="entry name" value="Trp/Indoleamine_2_3_dOase-like"/>
</dbReference>
<evidence type="ECO:0000256" key="1">
    <source>
        <dbReference type="ARBA" id="ARBA00007119"/>
    </source>
</evidence>
<name>A0ABR1YLF1_9PEZI</name>
<dbReference type="InterPro" id="IPR000898">
    <property type="entry name" value="Indolamine_dOase"/>
</dbReference>
<sequence length="533" mass="57884">MLPQIPQLSDYDVSPVNGFLPTEAPLEFLPDPYYQCWETTVASLQALILTKRIRRVVDALPVLSTRYLVDEREWRRAYSILAFIAHSYIWGGNTPADRVPPSISVPFLSCCRHLELPPVATYAGLVLWNWRPLDPAVPVDNLENIFTLNTMTGSLDESWFYLVSVAIEACAAPTIPLMIRAFEAARLDDGATVTECLRSFAEHLDRFGALLQRMYEECDPHVFYHRIRPYLAGSKNMADAGLPNGVIFDDGTDAPQHYVQFSGGSNAQSSVIQFFDLALGVEHRPTGQKPAAAPSTSSGSSSPSQDAAAPPAPQHNFINEMRSYMPGPHRRFLEAVSSVANVRQYVRARPHDRALTTAYDACLAMLRAFRDKHIQLVSRYIIVKSRETRTRSSSRSRPGVTNLASGSAAAPFKPTNVGSVGAERVHSTADSSSSSNNKNIRGTGGTALIPFLKQARDETGEPAIDAWARRLLNNGPSDATSVASGFGGSGTNGGGPVGARLTKVGEHASGEMEIVGLAGVWTADDSEGGICHW</sequence>
<accession>A0ABR1YLF1</accession>
<protein>
    <recommendedName>
        <fullName evidence="4">Indoleamine 2,3-dioxygenase</fullName>
        <ecNumber evidence="4">1.13.11.52</ecNumber>
    </recommendedName>
</protein>
<dbReference type="PANTHER" id="PTHR28657">
    <property type="entry name" value="INDOLEAMINE 2,3-DIOXYGENASE"/>
    <property type="match status" value="1"/>
</dbReference>
<evidence type="ECO:0000256" key="2">
    <source>
        <dbReference type="ARBA" id="ARBA00022723"/>
    </source>
</evidence>
<keyword evidence="4" id="KW-0560">Oxidoreductase</keyword>
<keyword evidence="4" id="KW-0349">Heme</keyword>
<reference evidence="6 7" key="1">
    <citation type="submission" date="2024-04" db="EMBL/GenBank/DDBJ databases">
        <title>Phyllosticta paracitricarpa is synonymous to the EU quarantine fungus P. citricarpa based on phylogenomic analyses.</title>
        <authorList>
            <consortium name="Lawrence Berkeley National Laboratory"/>
            <person name="Van Ingen-Buijs V.A."/>
            <person name="Van Westerhoven A.C."/>
            <person name="Haridas S."/>
            <person name="Skiadas P."/>
            <person name="Martin F."/>
            <person name="Groenewald J.Z."/>
            <person name="Crous P.W."/>
            <person name="Seidl M.F."/>
        </authorList>
    </citation>
    <scope>NUCLEOTIDE SEQUENCE [LARGE SCALE GENOMIC DNA]</scope>
    <source>
        <strain evidence="6 7">CBS 123374</strain>
    </source>
</reference>
<evidence type="ECO:0000256" key="4">
    <source>
        <dbReference type="RuleBase" id="RU369119"/>
    </source>
</evidence>
<feature type="compositionally biased region" description="Low complexity" evidence="5">
    <location>
        <begin position="290"/>
        <end position="309"/>
    </location>
</feature>
<keyword evidence="2 4" id="KW-0479">Metal-binding</keyword>
<keyword evidence="3 4" id="KW-0408">Iron</keyword>
<dbReference type="PROSITE" id="PS00876">
    <property type="entry name" value="IDO_1"/>
    <property type="match status" value="1"/>
</dbReference>
<dbReference type="PANTHER" id="PTHR28657:SF5">
    <property type="entry name" value="INDOLEAMINE 2,3-DIOXYGENASE"/>
    <property type="match status" value="1"/>
</dbReference>
<feature type="region of interest" description="Disordered" evidence="5">
    <location>
        <begin position="386"/>
        <end position="443"/>
    </location>
</feature>
<keyword evidence="4" id="KW-0223">Dioxygenase</keyword>
<dbReference type="EC" id="1.13.11.52" evidence="4"/>
<keyword evidence="7" id="KW-1185">Reference proteome</keyword>
<comment type="caution">
    <text evidence="6">The sequence shown here is derived from an EMBL/GenBank/DDBJ whole genome shotgun (WGS) entry which is preliminary data.</text>
</comment>
<evidence type="ECO:0000256" key="3">
    <source>
        <dbReference type="ARBA" id="ARBA00023004"/>
    </source>
</evidence>
<gene>
    <name evidence="6" type="ORF">HDK90DRAFT_526474</name>
</gene>
<dbReference type="SUPFAM" id="SSF140959">
    <property type="entry name" value="Indolic compounds 2,3-dioxygenase-like"/>
    <property type="match status" value="1"/>
</dbReference>
<feature type="region of interest" description="Disordered" evidence="5">
    <location>
        <begin position="285"/>
        <end position="314"/>
    </location>
</feature>
<comment type="similarity">
    <text evidence="1 4">Belongs to the indoleamine 2,3-dioxygenase family.</text>
</comment>
<comment type="catalytic activity">
    <reaction evidence="4">
        <text>L-tryptophan + O2 = N-formyl-L-kynurenine</text>
        <dbReference type="Rhea" id="RHEA:24536"/>
        <dbReference type="ChEBI" id="CHEBI:15379"/>
        <dbReference type="ChEBI" id="CHEBI:57912"/>
        <dbReference type="ChEBI" id="CHEBI:58629"/>
    </reaction>
</comment>
<dbReference type="Pfam" id="PF01231">
    <property type="entry name" value="IDO"/>
    <property type="match status" value="1"/>
</dbReference>
<evidence type="ECO:0000256" key="5">
    <source>
        <dbReference type="SAM" id="MobiDB-lite"/>
    </source>
</evidence>
<proteinExistence type="inferred from homology"/>
<evidence type="ECO:0000313" key="7">
    <source>
        <dbReference type="Proteomes" id="UP001492380"/>
    </source>
</evidence>
<dbReference type="Gene3D" id="1.20.58.480">
    <property type="match status" value="1"/>
</dbReference>